<sequence>MKAPVHTAITVRTSPLHGKLQTIKALIVNIRAALQHVKAIAEQLPRVDRWATLVRYICQRIAPSIAPSPPLNALPATG</sequence>
<evidence type="ECO:0000313" key="2">
    <source>
        <dbReference type="Proteomes" id="UP000295110"/>
    </source>
</evidence>
<evidence type="ECO:0000313" key="1">
    <source>
        <dbReference type="EMBL" id="TCV04558.1"/>
    </source>
</evidence>
<reference evidence="1 2" key="1">
    <citation type="submission" date="2019-03" db="EMBL/GenBank/DDBJ databases">
        <title>Genomic Encyclopedia of Type Strains, Phase IV (KMG-IV): sequencing the most valuable type-strain genomes for metagenomic binning, comparative biology and taxonomic classification.</title>
        <authorList>
            <person name="Goeker M."/>
        </authorList>
    </citation>
    <scope>NUCLEOTIDE SEQUENCE [LARGE SCALE GENOMIC DNA]</scope>
    <source>
        <strain evidence="1 2">DSM 654</strain>
    </source>
</reference>
<proteinExistence type="predicted"/>
<name>A0A4R3VKX3_ROSSA</name>
<dbReference type="AlphaFoldDB" id="A0A4R3VKX3"/>
<comment type="caution">
    <text evidence="1">The sequence shown here is derived from an EMBL/GenBank/DDBJ whole genome shotgun (WGS) entry which is preliminary data.</text>
</comment>
<keyword evidence="2" id="KW-1185">Reference proteome</keyword>
<dbReference type="EMBL" id="SMBU01000001">
    <property type="protein sequence ID" value="TCV04558.1"/>
    <property type="molecule type" value="Genomic_DNA"/>
</dbReference>
<dbReference type="Proteomes" id="UP000295110">
    <property type="component" value="Unassembled WGS sequence"/>
</dbReference>
<gene>
    <name evidence="1" type="ORF">EV671_1001314</name>
</gene>
<protein>
    <submittedName>
        <fullName evidence="1">Uncharacterized protein</fullName>
    </submittedName>
</protein>
<organism evidence="1 2">
    <name type="scientific">Roseateles saccharophilus</name>
    <name type="common">Pseudomonas saccharophila</name>
    <dbReference type="NCBI Taxonomy" id="304"/>
    <lineage>
        <taxon>Bacteria</taxon>
        <taxon>Pseudomonadati</taxon>
        <taxon>Pseudomonadota</taxon>
        <taxon>Betaproteobacteria</taxon>
        <taxon>Burkholderiales</taxon>
        <taxon>Sphaerotilaceae</taxon>
        <taxon>Roseateles</taxon>
    </lineage>
</organism>
<accession>A0A4R3VKX3</accession>